<accession>C4FA40</accession>
<organism evidence="1 2">
    <name type="scientific">Collinsella intestinalis DSM 13280</name>
    <dbReference type="NCBI Taxonomy" id="521003"/>
    <lineage>
        <taxon>Bacteria</taxon>
        <taxon>Bacillati</taxon>
        <taxon>Actinomycetota</taxon>
        <taxon>Coriobacteriia</taxon>
        <taxon>Coriobacteriales</taxon>
        <taxon>Coriobacteriaceae</taxon>
        <taxon>Collinsella</taxon>
    </lineage>
</organism>
<comment type="caution">
    <text evidence="1">The sequence shown here is derived from an EMBL/GenBank/DDBJ whole genome shotgun (WGS) entry which is preliminary data.</text>
</comment>
<protein>
    <submittedName>
        <fullName evidence="1">Uncharacterized protein</fullName>
    </submittedName>
</protein>
<evidence type="ECO:0000313" key="1">
    <source>
        <dbReference type="EMBL" id="EEP44349.1"/>
    </source>
</evidence>
<sequence>MERRFQSVRFGEGFASISAACHVFVQHNRSSQFARFSSEVLEASKPSPKRTLYPDVA</sequence>
<proteinExistence type="predicted"/>
<gene>
    <name evidence="1" type="ORF">COLINT_02932</name>
</gene>
<evidence type="ECO:0000313" key="2">
    <source>
        <dbReference type="Proteomes" id="UP000003295"/>
    </source>
</evidence>
<reference evidence="1 2" key="1">
    <citation type="submission" date="2009-04" db="EMBL/GenBank/DDBJ databases">
        <authorList>
            <person name="Weinstock G."/>
            <person name="Sodergren E."/>
            <person name="Clifton S."/>
            <person name="Fulton L."/>
            <person name="Fulton B."/>
            <person name="Courtney L."/>
            <person name="Fronick C."/>
            <person name="Harrison M."/>
            <person name="Strong C."/>
            <person name="Farmer C."/>
            <person name="Delahaunty K."/>
            <person name="Markovic C."/>
            <person name="Hall O."/>
            <person name="Minx P."/>
            <person name="Tomlinson C."/>
            <person name="Mitreva M."/>
            <person name="Nelson J."/>
            <person name="Hou S."/>
            <person name="Wollam A."/>
            <person name="Pepin K.H."/>
            <person name="Johnson M."/>
            <person name="Bhonagiri V."/>
            <person name="Nash W.E."/>
            <person name="Warren W."/>
            <person name="Chinwalla A."/>
            <person name="Mardis E.R."/>
            <person name="Wilson R.K."/>
        </authorList>
    </citation>
    <scope>NUCLEOTIDE SEQUENCE [LARGE SCALE GENOMIC DNA]</scope>
    <source>
        <strain evidence="1 2">DSM 13280</strain>
    </source>
</reference>
<dbReference type="Proteomes" id="UP000003295">
    <property type="component" value="Unassembled WGS sequence"/>
</dbReference>
<dbReference type="AlphaFoldDB" id="C4FA40"/>
<name>C4FA40_9ACTN</name>
<dbReference type="EMBL" id="ABXH02000016">
    <property type="protein sequence ID" value="EEP44349.1"/>
    <property type="molecule type" value="Genomic_DNA"/>
</dbReference>
<dbReference type="HOGENOM" id="CLU_2988843_0_0_11"/>